<dbReference type="AlphaFoldDB" id="A0A9W4XFB2"/>
<protein>
    <submittedName>
        <fullName evidence="1">Uncharacterized protein</fullName>
    </submittedName>
</protein>
<comment type="caution">
    <text evidence="1">The sequence shown here is derived from an EMBL/GenBank/DDBJ whole genome shotgun (WGS) entry which is preliminary data.</text>
</comment>
<keyword evidence="2" id="KW-1185">Reference proteome</keyword>
<proteinExistence type="predicted"/>
<gene>
    <name evidence="1" type="ORF">PDIGIT_LOCUS2639</name>
</gene>
<evidence type="ECO:0000313" key="2">
    <source>
        <dbReference type="Proteomes" id="UP001152607"/>
    </source>
</evidence>
<evidence type="ECO:0000313" key="1">
    <source>
        <dbReference type="EMBL" id="CAI6295703.1"/>
    </source>
</evidence>
<name>A0A9W4XFB2_9PLEO</name>
<organism evidence="1 2">
    <name type="scientific">Periconia digitata</name>
    <dbReference type="NCBI Taxonomy" id="1303443"/>
    <lineage>
        <taxon>Eukaryota</taxon>
        <taxon>Fungi</taxon>
        <taxon>Dikarya</taxon>
        <taxon>Ascomycota</taxon>
        <taxon>Pezizomycotina</taxon>
        <taxon>Dothideomycetes</taxon>
        <taxon>Pleosporomycetidae</taxon>
        <taxon>Pleosporales</taxon>
        <taxon>Massarineae</taxon>
        <taxon>Periconiaceae</taxon>
        <taxon>Periconia</taxon>
    </lineage>
</organism>
<sequence length="82" mass="8891">MTRRTSSLGARSNRFNTQLLANCGRRGARADTHMLPLTVGIFNPVAITHRTDSTNIIASVDVLIAPKFVGRELVKEATPLSS</sequence>
<dbReference type="Proteomes" id="UP001152607">
    <property type="component" value="Unassembled WGS sequence"/>
</dbReference>
<accession>A0A9W4XFB2</accession>
<dbReference type="EMBL" id="CAOQHR010000002">
    <property type="protein sequence ID" value="CAI6295703.1"/>
    <property type="molecule type" value="Genomic_DNA"/>
</dbReference>
<reference evidence="1" key="1">
    <citation type="submission" date="2023-01" db="EMBL/GenBank/DDBJ databases">
        <authorList>
            <person name="Van Ghelder C."/>
            <person name="Rancurel C."/>
        </authorList>
    </citation>
    <scope>NUCLEOTIDE SEQUENCE</scope>
    <source>
        <strain evidence="1">CNCM I-4278</strain>
    </source>
</reference>